<reference evidence="1 2" key="1">
    <citation type="submission" date="2020-06" db="EMBL/GenBank/DDBJ databases">
        <title>Actinomadura xiongansis sp. nov., isolated from soil of Baiyangdian.</title>
        <authorList>
            <person name="Zhang X."/>
        </authorList>
    </citation>
    <scope>NUCLEOTIDE SEQUENCE [LARGE SCALE GENOMIC DNA]</scope>
    <source>
        <strain evidence="1 2">HBUM206468</strain>
    </source>
</reference>
<name>A0ABR7LSG9_9ACTN</name>
<sequence length="318" mass="32738">MIDFRYHLVSIVAIFLSLAVGLVLGASFLPDKFAGVLRSEVTRAQQSNDDLRDQLTDQDSRIKGGEQFAGVLGPQLVAGRLKDEQVVLVETPGSNDKIREQVAKAVTDAGATYTGSVNIQNKYFAEDQVEVLDQLARAVKPGGVTLSETGTPYDRAGAVLASVLVTDQASRAGREEAAGGEVLAGFKDRGYVTTSGKPGARATLAVVIAPSTLYTGKSGEIGNRALVSLTAALDDAGRGTVLAGPSTAAEDGGLIAVLRGSDTGARVSTVNTADTASGQIVTVLALVTEITGKSGNYGIGSGANGYLPTPVPTTEKRT</sequence>
<keyword evidence="2" id="KW-1185">Reference proteome</keyword>
<evidence type="ECO:0000313" key="1">
    <source>
        <dbReference type="EMBL" id="MBC6467791.1"/>
    </source>
</evidence>
<dbReference type="Proteomes" id="UP000805614">
    <property type="component" value="Unassembled WGS sequence"/>
</dbReference>
<evidence type="ECO:0000313" key="2">
    <source>
        <dbReference type="Proteomes" id="UP000805614"/>
    </source>
</evidence>
<proteinExistence type="predicted"/>
<gene>
    <name evidence="1" type="ORF">HKK74_20155</name>
</gene>
<accession>A0ABR7LSG9</accession>
<organism evidence="1 2">
    <name type="scientific">Actinomadura alba</name>
    <dbReference type="NCBI Taxonomy" id="406431"/>
    <lineage>
        <taxon>Bacteria</taxon>
        <taxon>Bacillati</taxon>
        <taxon>Actinomycetota</taxon>
        <taxon>Actinomycetes</taxon>
        <taxon>Streptosporangiales</taxon>
        <taxon>Thermomonosporaceae</taxon>
        <taxon>Actinomadura</taxon>
    </lineage>
</organism>
<protein>
    <submittedName>
        <fullName evidence="1">Copper transporter</fullName>
    </submittedName>
</protein>
<dbReference type="RefSeq" id="WP_187244789.1">
    <property type="nucleotide sequence ID" value="NZ_BAAAOK010000010.1"/>
</dbReference>
<dbReference type="Pfam" id="PF11382">
    <property type="entry name" value="MctB"/>
    <property type="match status" value="1"/>
</dbReference>
<dbReference type="InterPro" id="IPR021522">
    <property type="entry name" value="MctB"/>
</dbReference>
<comment type="caution">
    <text evidence="1">The sequence shown here is derived from an EMBL/GenBank/DDBJ whole genome shotgun (WGS) entry which is preliminary data.</text>
</comment>
<dbReference type="EMBL" id="JABVEC010000014">
    <property type="protein sequence ID" value="MBC6467791.1"/>
    <property type="molecule type" value="Genomic_DNA"/>
</dbReference>